<evidence type="ECO:0000259" key="12">
    <source>
        <dbReference type="PROSITE" id="PS50016"/>
    </source>
</evidence>
<feature type="compositionally biased region" description="Polar residues" evidence="11">
    <location>
        <begin position="52"/>
        <end position="69"/>
    </location>
</feature>
<dbReference type="EMBL" id="FJVC01000151">
    <property type="protein sequence ID" value="CZT43803.1"/>
    <property type="molecule type" value="Genomic_DNA"/>
</dbReference>
<dbReference type="InterPro" id="IPR013083">
    <property type="entry name" value="Znf_RING/FYVE/PHD"/>
</dbReference>
<evidence type="ECO:0000256" key="3">
    <source>
        <dbReference type="ARBA" id="ARBA00019083"/>
    </source>
</evidence>
<evidence type="ECO:0000256" key="11">
    <source>
        <dbReference type="SAM" id="MobiDB-lite"/>
    </source>
</evidence>
<dbReference type="InterPro" id="IPR003593">
    <property type="entry name" value="AAA+_ATPase"/>
</dbReference>
<dbReference type="Gene3D" id="3.40.50.300">
    <property type="entry name" value="P-loop containing nucleotide triphosphate hydrolases"/>
    <property type="match status" value="1"/>
</dbReference>
<evidence type="ECO:0000256" key="6">
    <source>
        <dbReference type="ARBA" id="ARBA00022771"/>
    </source>
</evidence>
<dbReference type="PANTHER" id="PTHR12087">
    <property type="entry name" value="ORIGIN RECOGNITION COMPLEX SUBUNIT 4"/>
    <property type="match status" value="1"/>
</dbReference>
<feature type="compositionally biased region" description="Acidic residues" evidence="11">
    <location>
        <begin position="99"/>
        <end position="109"/>
    </location>
</feature>
<dbReference type="SMART" id="SM00249">
    <property type="entry name" value="PHD"/>
    <property type="match status" value="1"/>
</dbReference>
<dbReference type="Pfam" id="PF14629">
    <property type="entry name" value="ORC4_C"/>
    <property type="match status" value="1"/>
</dbReference>
<keyword evidence="14" id="KW-1185">Reference proteome</keyword>
<evidence type="ECO:0000256" key="2">
    <source>
        <dbReference type="ARBA" id="ARBA00005334"/>
    </source>
</evidence>
<dbReference type="InterPro" id="IPR016527">
    <property type="entry name" value="ORC4"/>
</dbReference>
<dbReference type="SUPFAM" id="SSF52540">
    <property type="entry name" value="P-loop containing nucleoside triphosphate hydrolases"/>
    <property type="match status" value="1"/>
</dbReference>
<dbReference type="GO" id="GO:0003688">
    <property type="term" value="F:DNA replication origin binding"/>
    <property type="evidence" value="ECO:0007669"/>
    <property type="project" value="TreeGrafter"/>
</dbReference>
<evidence type="ECO:0000256" key="7">
    <source>
        <dbReference type="ARBA" id="ARBA00022833"/>
    </source>
</evidence>
<dbReference type="InterPro" id="IPR019787">
    <property type="entry name" value="Znf_PHD-finger"/>
</dbReference>
<dbReference type="Pfam" id="PF13831">
    <property type="entry name" value="PHD_2"/>
    <property type="match status" value="1"/>
</dbReference>
<dbReference type="InterPro" id="IPR027417">
    <property type="entry name" value="P-loop_NTPase"/>
</dbReference>
<dbReference type="GO" id="GO:0008270">
    <property type="term" value="F:zinc ion binding"/>
    <property type="evidence" value="ECO:0007669"/>
    <property type="project" value="UniProtKB-KW"/>
</dbReference>
<dbReference type="InterPro" id="IPR011011">
    <property type="entry name" value="Znf_FYVE_PHD"/>
</dbReference>
<dbReference type="InterPro" id="IPR019786">
    <property type="entry name" value="Zinc_finger_PHD-type_CS"/>
</dbReference>
<accession>A0A1E1M3X0</accession>
<dbReference type="FunFam" id="3.40.50.300:FF:001597">
    <property type="entry name" value="Origin recognition complex subunit Orc4"/>
    <property type="match status" value="1"/>
</dbReference>
<evidence type="ECO:0000256" key="5">
    <source>
        <dbReference type="ARBA" id="ARBA00022723"/>
    </source>
</evidence>
<feature type="compositionally biased region" description="Basic and acidic residues" evidence="11">
    <location>
        <begin position="139"/>
        <end position="150"/>
    </location>
</feature>
<keyword evidence="6 10" id="KW-0863">Zinc-finger</keyword>
<proteinExistence type="inferred from homology"/>
<comment type="subcellular location">
    <subcellularLocation>
        <location evidence="1">Nucleus</location>
    </subcellularLocation>
</comment>
<dbReference type="InterPro" id="IPR032705">
    <property type="entry name" value="ORC4_C"/>
</dbReference>
<evidence type="ECO:0000313" key="14">
    <source>
        <dbReference type="Proteomes" id="UP000177625"/>
    </source>
</evidence>
<dbReference type="Proteomes" id="UP000177625">
    <property type="component" value="Unassembled WGS sequence"/>
</dbReference>
<keyword evidence="7" id="KW-0862">Zinc</keyword>
<dbReference type="SMART" id="SM00382">
    <property type="entry name" value="AAA"/>
    <property type="match status" value="1"/>
</dbReference>
<evidence type="ECO:0000256" key="4">
    <source>
        <dbReference type="ARBA" id="ARBA00022705"/>
    </source>
</evidence>
<dbReference type="GO" id="GO:0005664">
    <property type="term" value="C:nuclear origin of replication recognition complex"/>
    <property type="evidence" value="ECO:0007669"/>
    <property type="project" value="TreeGrafter"/>
</dbReference>
<dbReference type="PANTHER" id="PTHR12087:SF0">
    <property type="entry name" value="ORIGIN RECOGNITION COMPLEX SUBUNIT 4"/>
    <property type="match status" value="1"/>
</dbReference>
<keyword evidence="5" id="KW-0479">Metal-binding</keyword>
<dbReference type="PROSITE" id="PS01359">
    <property type="entry name" value="ZF_PHD_1"/>
    <property type="match status" value="1"/>
</dbReference>
<reference evidence="14" key="1">
    <citation type="submission" date="2016-03" db="EMBL/GenBank/DDBJ databases">
        <authorList>
            <person name="Guldener U."/>
        </authorList>
    </citation>
    <scope>NUCLEOTIDE SEQUENCE [LARGE SCALE GENOMIC DNA]</scope>
</reference>
<dbReference type="InterPro" id="IPR001965">
    <property type="entry name" value="Znf_PHD"/>
</dbReference>
<keyword evidence="8" id="KW-0238">DNA-binding</keyword>
<evidence type="ECO:0000256" key="9">
    <source>
        <dbReference type="ARBA" id="ARBA00023242"/>
    </source>
</evidence>
<dbReference type="InterPro" id="IPR041664">
    <property type="entry name" value="AAA_16"/>
</dbReference>
<dbReference type="CDD" id="cd00009">
    <property type="entry name" value="AAA"/>
    <property type="match status" value="1"/>
</dbReference>
<feature type="compositionally biased region" description="Basic and acidic residues" evidence="11">
    <location>
        <begin position="110"/>
        <end position="122"/>
    </location>
</feature>
<dbReference type="GO" id="GO:0006270">
    <property type="term" value="P:DNA replication initiation"/>
    <property type="evidence" value="ECO:0007669"/>
    <property type="project" value="TreeGrafter"/>
</dbReference>
<feature type="region of interest" description="Disordered" evidence="11">
    <location>
        <begin position="1"/>
        <end position="274"/>
    </location>
</feature>
<organism evidence="13 14">
    <name type="scientific">Rhynchosporium secalis</name>
    <name type="common">Barley scald fungus</name>
    <dbReference type="NCBI Taxonomy" id="38038"/>
    <lineage>
        <taxon>Eukaryota</taxon>
        <taxon>Fungi</taxon>
        <taxon>Dikarya</taxon>
        <taxon>Ascomycota</taxon>
        <taxon>Pezizomycotina</taxon>
        <taxon>Leotiomycetes</taxon>
        <taxon>Helotiales</taxon>
        <taxon>Ploettnerulaceae</taxon>
        <taxon>Rhynchosporium</taxon>
    </lineage>
</organism>
<dbReference type="AlphaFoldDB" id="A0A1E1M3X0"/>
<keyword evidence="9" id="KW-0539">Nucleus</keyword>
<evidence type="ECO:0000256" key="1">
    <source>
        <dbReference type="ARBA" id="ARBA00004123"/>
    </source>
</evidence>
<evidence type="ECO:0000256" key="8">
    <source>
        <dbReference type="ARBA" id="ARBA00023125"/>
    </source>
</evidence>
<evidence type="ECO:0000313" key="13">
    <source>
        <dbReference type="EMBL" id="CZT43803.1"/>
    </source>
</evidence>
<feature type="domain" description="PHD-type" evidence="12">
    <location>
        <begin position="389"/>
        <end position="441"/>
    </location>
</feature>
<comment type="similarity">
    <text evidence="2">Belongs to the ORC4 family.</text>
</comment>
<keyword evidence="4" id="KW-0235">DNA replication</keyword>
<name>A0A1E1M3X0_RHYSE</name>
<feature type="compositionally biased region" description="Acidic residues" evidence="11">
    <location>
        <begin position="75"/>
        <end position="89"/>
    </location>
</feature>
<protein>
    <recommendedName>
        <fullName evidence="3">Origin recognition complex subunit 4</fullName>
    </recommendedName>
</protein>
<gene>
    <name evidence="13" type="ORF">RSE6_03891</name>
</gene>
<dbReference type="Gene3D" id="3.30.40.10">
    <property type="entry name" value="Zinc/RING finger domain, C3HC4 (zinc finger)"/>
    <property type="match status" value="1"/>
</dbReference>
<sequence length="933" mass="102868">MPPKEIARKRSRAQMQEQDELASPRNTPLSSSKKRRLNVDSPSATDGGRIGSKSTTRGLFARSTNGKENLSQKDEQDELANDDSDDIATNDEKVKDLWEVEDSEPEETMEEGRSSGRNKVDATPKSAKSVRKGSAKSGKGKELSDGRGEDIWEVPDSPPRVRRSASTAERAKALLAPPTKDASLEPKKRTPGRPRKSDILKSAKLLSKKAIREKMMASSGVGSEDEAKEEGGATPIRRQRKKKTQYGDEEVDDVESGQPSATVSTKKIRARPSQVETAEIAELNQVPKSILTPVKKRVGRPRKSVVFDASDDIDLGFKDLPSSVGTAKSDKFKKSLKSPSASLFLKSKSKVVDPESVSEDEVEHQLEVEGEEDVVYGAEPEIESDDIDDEMCAMCSGLESTNKNPIMFCDGEDCDFAVHRECYQVEKVPKGDWFCRDCQLKALDEPLTAQSEHSAPAIENSTLPDIEGFDFHLRHMQRILLDRLTGQAPIRLRGQDEEMQKVYQVVEQTVLAGEGNSMLVIGARGCGKSTLVESVIADLGKDHRENFHVVRLNGFVHTDDKLALKETWRQLGREMEIEENIAGKISNYSDTLASLLALLSHPSEMSDSESEQTAKSVIFILDEFDLFTTHPRQTLLYNLFDIAQARKAPIVVLGLTTRVDVVESLEKRVKSRFSHRYVHLSLPRSIPAFWDVCKGGLIVEPGELDDNSLVLGGAGQEDFVSFWQSMIEVRRPSLISHVLVLSDKDLYSKDANFKHYVQSEFYRSKSVPAFFTSCLMPVANLSVANMPLTGKPFLNTLSAPDSKLHILQGLSELELALLIAAARLDIILDTDTCNFAMAYDEYSNLTSRYKIQTSSTGVTALGASAKVWSRDVALGAWERLSEYGLLVPAGIGGGSGRDFGAGGRMWKIDVGLEEVSGSVDSLSGVMAKWCREI</sequence>
<dbReference type="CDD" id="cd15492">
    <property type="entry name" value="PHD_BRPF_JADE_like"/>
    <property type="match status" value="1"/>
</dbReference>
<dbReference type="PROSITE" id="PS50016">
    <property type="entry name" value="ZF_PHD_2"/>
    <property type="match status" value="1"/>
</dbReference>
<evidence type="ECO:0000256" key="10">
    <source>
        <dbReference type="PROSITE-ProRule" id="PRU00146"/>
    </source>
</evidence>
<dbReference type="SUPFAM" id="SSF57903">
    <property type="entry name" value="FYVE/PHD zinc finger"/>
    <property type="match status" value="1"/>
</dbReference>
<dbReference type="Pfam" id="PF13191">
    <property type="entry name" value="AAA_16"/>
    <property type="match status" value="1"/>
</dbReference>